<dbReference type="AlphaFoldDB" id="A0A0L8HU10"/>
<gene>
    <name evidence="2" type="ORF">OCBIM_22006097mg</name>
</gene>
<sequence>MSDVSKYAKPDFFITYTCSPKFPEIVDNLQQNEIPENRPDLVARVYKSHLAELMRDIRDRHIFGVPVVHIHVIEFQKRGLPHCYMLVVLRNEDKLRNSVDIDRIVTAEIPDANDDPVLHDLKFPKNYRDETLLSLNGYPEYRRRNTGVTVQVGCHSVNNRNAVPYNAYLLKKYRAHINVEICSSVKSIKYIFKYVYKGHDCASVEVRDNPAADHAVTFQDLRTVGEILPTYKAAFLRHGLLSNDDTLEYTLLETDACRMPLQLRVMFCCPVHVYEPCKCSSLVNHSQRIHDENMALHSIDAILIENGINCLTIGLPEPLGVLQLDHHEDLDHPGIATFTDEQKLIANAVLESVDKR</sequence>
<name>A0A0L8HU10_OCTBM</name>
<protein>
    <recommendedName>
        <fullName evidence="1">Helitron helicase-like domain-containing protein</fullName>
    </recommendedName>
</protein>
<dbReference type="STRING" id="37653.A0A0L8HU10"/>
<dbReference type="PANTHER" id="PTHR10492:SF57">
    <property type="entry name" value="ATP-DEPENDENT DNA HELICASE"/>
    <property type="match status" value="1"/>
</dbReference>
<dbReference type="EMBL" id="KQ417295">
    <property type="protein sequence ID" value="KOF92679.1"/>
    <property type="molecule type" value="Genomic_DNA"/>
</dbReference>
<dbReference type="OrthoDB" id="6145593at2759"/>
<evidence type="ECO:0000259" key="1">
    <source>
        <dbReference type="Pfam" id="PF14214"/>
    </source>
</evidence>
<dbReference type="InterPro" id="IPR025476">
    <property type="entry name" value="Helitron_helicase-like"/>
</dbReference>
<dbReference type="PANTHER" id="PTHR10492">
    <property type="match status" value="1"/>
</dbReference>
<proteinExistence type="predicted"/>
<accession>A0A0L8HU10</accession>
<dbReference type="Pfam" id="PF14214">
    <property type="entry name" value="Helitron_like_N"/>
    <property type="match status" value="1"/>
</dbReference>
<evidence type="ECO:0000313" key="2">
    <source>
        <dbReference type="EMBL" id="KOF92679.1"/>
    </source>
</evidence>
<feature type="domain" description="Helitron helicase-like" evidence="1">
    <location>
        <begin position="1"/>
        <end position="87"/>
    </location>
</feature>
<organism evidence="2">
    <name type="scientific">Octopus bimaculoides</name>
    <name type="common">California two-spotted octopus</name>
    <dbReference type="NCBI Taxonomy" id="37653"/>
    <lineage>
        <taxon>Eukaryota</taxon>
        <taxon>Metazoa</taxon>
        <taxon>Spiralia</taxon>
        <taxon>Lophotrochozoa</taxon>
        <taxon>Mollusca</taxon>
        <taxon>Cephalopoda</taxon>
        <taxon>Coleoidea</taxon>
        <taxon>Octopodiformes</taxon>
        <taxon>Octopoda</taxon>
        <taxon>Incirrata</taxon>
        <taxon>Octopodidae</taxon>
        <taxon>Octopus</taxon>
    </lineage>
</organism>
<reference evidence="2" key="1">
    <citation type="submission" date="2015-07" db="EMBL/GenBank/DDBJ databases">
        <title>MeaNS - Measles Nucleotide Surveillance Program.</title>
        <authorList>
            <person name="Tran T."/>
            <person name="Druce J."/>
        </authorList>
    </citation>
    <scope>NUCLEOTIDE SEQUENCE</scope>
    <source>
        <strain evidence="2">UCB-OBI-ISO-001</strain>
        <tissue evidence="2">Gonad</tissue>
    </source>
</reference>